<sequence>MLSTQLLAISLGTGGAGPCSGRSPNPPEPQAHQQHQPSHAALRAILRSVTLASHDILSHRQPHSSSVSSCEGAWDPATGGGHFKGRPAHSCSLSLQQPAPGNLLGPVVLDLFSRHL</sequence>
<protein>
    <recommendedName>
        <fullName evidence="5">Secreted protein</fullName>
    </recommendedName>
</protein>
<evidence type="ECO:0000313" key="4">
    <source>
        <dbReference type="Proteomes" id="UP001153269"/>
    </source>
</evidence>
<name>A0A9N7UMH4_PLEPL</name>
<dbReference type="EMBL" id="CADEAL010001524">
    <property type="protein sequence ID" value="CAB1433132.1"/>
    <property type="molecule type" value="Genomic_DNA"/>
</dbReference>
<comment type="caution">
    <text evidence="3">The sequence shown here is derived from an EMBL/GenBank/DDBJ whole genome shotgun (WGS) entry which is preliminary data.</text>
</comment>
<keyword evidence="2" id="KW-0732">Signal</keyword>
<feature type="compositionally biased region" description="Low complexity" evidence="1">
    <location>
        <begin position="30"/>
        <end position="39"/>
    </location>
</feature>
<feature type="region of interest" description="Disordered" evidence="1">
    <location>
        <begin position="10"/>
        <end position="39"/>
    </location>
</feature>
<proteinExistence type="predicted"/>
<reference evidence="3" key="1">
    <citation type="submission" date="2020-03" db="EMBL/GenBank/DDBJ databases">
        <authorList>
            <person name="Weist P."/>
        </authorList>
    </citation>
    <scope>NUCLEOTIDE SEQUENCE</scope>
</reference>
<gene>
    <name evidence="3" type="ORF">PLEPLA_LOCUS21220</name>
</gene>
<feature type="region of interest" description="Disordered" evidence="1">
    <location>
        <begin position="57"/>
        <end position="89"/>
    </location>
</feature>
<feature type="signal peptide" evidence="2">
    <location>
        <begin position="1"/>
        <end position="21"/>
    </location>
</feature>
<evidence type="ECO:0008006" key="5">
    <source>
        <dbReference type="Google" id="ProtNLM"/>
    </source>
</evidence>
<keyword evidence="4" id="KW-1185">Reference proteome</keyword>
<evidence type="ECO:0000313" key="3">
    <source>
        <dbReference type="EMBL" id="CAB1433132.1"/>
    </source>
</evidence>
<accession>A0A9N7UMH4</accession>
<evidence type="ECO:0000256" key="1">
    <source>
        <dbReference type="SAM" id="MobiDB-lite"/>
    </source>
</evidence>
<organism evidence="3 4">
    <name type="scientific">Pleuronectes platessa</name>
    <name type="common">European plaice</name>
    <dbReference type="NCBI Taxonomy" id="8262"/>
    <lineage>
        <taxon>Eukaryota</taxon>
        <taxon>Metazoa</taxon>
        <taxon>Chordata</taxon>
        <taxon>Craniata</taxon>
        <taxon>Vertebrata</taxon>
        <taxon>Euteleostomi</taxon>
        <taxon>Actinopterygii</taxon>
        <taxon>Neopterygii</taxon>
        <taxon>Teleostei</taxon>
        <taxon>Neoteleostei</taxon>
        <taxon>Acanthomorphata</taxon>
        <taxon>Carangaria</taxon>
        <taxon>Pleuronectiformes</taxon>
        <taxon>Pleuronectoidei</taxon>
        <taxon>Pleuronectidae</taxon>
        <taxon>Pleuronectes</taxon>
    </lineage>
</organism>
<dbReference type="Proteomes" id="UP001153269">
    <property type="component" value="Unassembled WGS sequence"/>
</dbReference>
<evidence type="ECO:0000256" key="2">
    <source>
        <dbReference type="SAM" id="SignalP"/>
    </source>
</evidence>
<dbReference type="AlphaFoldDB" id="A0A9N7UMH4"/>
<feature type="chain" id="PRO_5040272828" description="Secreted protein" evidence="2">
    <location>
        <begin position="22"/>
        <end position="116"/>
    </location>
</feature>